<dbReference type="Gene3D" id="3.10.20.30">
    <property type="match status" value="1"/>
</dbReference>
<protein>
    <submittedName>
        <fullName evidence="1">Sulfur carrier protein ThiS</fullName>
    </submittedName>
</protein>
<dbReference type="RefSeq" id="WP_008142155.1">
    <property type="nucleotide sequence ID" value="NZ_CABJGD010000001.1"/>
</dbReference>
<dbReference type="GeneID" id="78404283"/>
<dbReference type="InterPro" id="IPR012675">
    <property type="entry name" value="Beta-grasp_dom_sf"/>
</dbReference>
<dbReference type="EMBL" id="QSFT01000001">
    <property type="protein sequence ID" value="RHA79037.1"/>
    <property type="molecule type" value="Genomic_DNA"/>
</dbReference>
<dbReference type="CDD" id="cd00565">
    <property type="entry name" value="Ubl_ThiS"/>
    <property type="match status" value="1"/>
</dbReference>
<dbReference type="PANTHER" id="PTHR34472">
    <property type="entry name" value="SULFUR CARRIER PROTEIN THIS"/>
    <property type="match status" value="1"/>
</dbReference>
<accession>A0A413T5B9</accession>
<dbReference type="Pfam" id="PF02597">
    <property type="entry name" value="ThiS"/>
    <property type="match status" value="1"/>
</dbReference>
<dbReference type="SUPFAM" id="SSF54285">
    <property type="entry name" value="MoaD/ThiS"/>
    <property type="match status" value="1"/>
</dbReference>
<dbReference type="PANTHER" id="PTHR34472:SF1">
    <property type="entry name" value="SULFUR CARRIER PROTEIN THIS"/>
    <property type="match status" value="1"/>
</dbReference>
<dbReference type="Proteomes" id="UP000283855">
    <property type="component" value="Unassembled WGS sequence"/>
</dbReference>
<evidence type="ECO:0000313" key="1">
    <source>
        <dbReference type="EMBL" id="RHA79037.1"/>
    </source>
</evidence>
<evidence type="ECO:0000313" key="2">
    <source>
        <dbReference type="Proteomes" id="UP000283855"/>
    </source>
</evidence>
<organism evidence="1 2">
    <name type="scientific">Phocaeicola coprophilus</name>
    <dbReference type="NCBI Taxonomy" id="387090"/>
    <lineage>
        <taxon>Bacteria</taxon>
        <taxon>Pseudomonadati</taxon>
        <taxon>Bacteroidota</taxon>
        <taxon>Bacteroidia</taxon>
        <taxon>Bacteroidales</taxon>
        <taxon>Bacteroidaceae</taxon>
        <taxon>Phocaeicola</taxon>
    </lineage>
</organism>
<dbReference type="InterPro" id="IPR016155">
    <property type="entry name" value="Mopterin_synth/thiamin_S_b"/>
</dbReference>
<dbReference type="NCBIfam" id="TIGR01683">
    <property type="entry name" value="thiS"/>
    <property type="match status" value="1"/>
</dbReference>
<proteinExistence type="predicted"/>
<dbReference type="AlphaFoldDB" id="A0A413T5B9"/>
<dbReference type="InterPro" id="IPR003749">
    <property type="entry name" value="ThiS/MoaD-like"/>
</dbReference>
<name>A0A413T5B9_9BACT</name>
<reference evidence="1 2" key="1">
    <citation type="submission" date="2018-08" db="EMBL/GenBank/DDBJ databases">
        <title>A genome reference for cultivated species of the human gut microbiota.</title>
        <authorList>
            <person name="Zou Y."/>
            <person name="Xue W."/>
            <person name="Luo G."/>
        </authorList>
    </citation>
    <scope>NUCLEOTIDE SEQUENCE [LARGE SCALE GENOMIC DNA]</scope>
    <source>
        <strain evidence="1 2">AM42-38</strain>
    </source>
</reference>
<comment type="caution">
    <text evidence="1">The sequence shown here is derived from an EMBL/GenBank/DDBJ whole genome shotgun (WGS) entry which is preliminary data.</text>
</comment>
<gene>
    <name evidence="1" type="primary">thiS</name>
    <name evidence="1" type="ORF">DW921_00835</name>
</gene>
<sequence length="66" mass="7088">MKILVNNKETELTQGNTLADVARQLELPAQGVAIALNNRMIPRAQWAEQTVKDGDSLVIIKAACGG</sequence>
<dbReference type="InterPro" id="IPR010035">
    <property type="entry name" value="Thi_S"/>
</dbReference>